<organism evidence="1">
    <name type="scientific">Photinus pyralis</name>
    <name type="common">Common eastern firefly</name>
    <name type="synonym">Lampyris pyralis</name>
    <dbReference type="NCBI Taxonomy" id="7054"/>
    <lineage>
        <taxon>Eukaryota</taxon>
        <taxon>Metazoa</taxon>
        <taxon>Ecdysozoa</taxon>
        <taxon>Arthropoda</taxon>
        <taxon>Hexapoda</taxon>
        <taxon>Insecta</taxon>
        <taxon>Pterygota</taxon>
        <taxon>Neoptera</taxon>
        <taxon>Endopterygota</taxon>
        <taxon>Coleoptera</taxon>
        <taxon>Polyphaga</taxon>
        <taxon>Elateriformia</taxon>
        <taxon>Elateroidea</taxon>
        <taxon>Lampyridae</taxon>
        <taxon>Lampyrinae</taxon>
        <taxon>Photinus</taxon>
    </lineage>
</organism>
<protein>
    <submittedName>
        <fullName evidence="1">Uncharacterized protein</fullName>
    </submittedName>
</protein>
<accession>A0A1Y1NHJ7</accession>
<sequence length="144" mass="16205">MSYCEALFITMTKNLDSTTKKMVASLILNFEQERDHGGPLLPLPAVRERVTQVLSISISTVSTISAAVKKNEVLKSPSKNRHRLKPVTNVSNLNVDGIRNTIYKMYENKVHVTLASVHEQLREKVIFHGSLASLRTVLKEIEFT</sequence>
<name>A0A1Y1NHJ7_PHOPY</name>
<reference evidence="1" key="1">
    <citation type="journal article" date="2016" name="Sci. Rep.">
        <title>Molecular characterization of firefly nuptial gifts: a multi-omics approach sheds light on postcopulatory sexual selection.</title>
        <authorList>
            <person name="Al-Wathiqui N."/>
            <person name="Fallon T.R."/>
            <person name="South A."/>
            <person name="Weng J.K."/>
            <person name="Lewis S.M."/>
        </authorList>
    </citation>
    <scope>NUCLEOTIDE SEQUENCE</scope>
</reference>
<dbReference type="EMBL" id="GEZM01002075">
    <property type="protein sequence ID" value="JAV97382.1"/>
    <property type="molecule type" value="Transcribed_RNA"/>
</dbReference>
<proteinExistence type="predicted"/>
<evidence type="ECO:0000313" key="1">
    <source>
        <dbReference type="EMBL" id="JAV97382.1"/>
    </source>
</evidence>
<dbReference type="AlphaFoldDB" id="A0A1Y1NHJ7"/>